<feature type="domain" description="HTH araC/xylS-type" evidence="4">
    <location>
        <begin position="9"/>
        <end position="77"/>
    </location>
</feature>
<keyword evidence="3" id="KW-0804">Transcription</keyword>
<dbReference type="Gene3D" id="1.10.10.60">
    <property type="entry name" value="Homeodomain-like"/>
    <property type="match status" value="1"/>
</dbReference>
<organism evidence="5">
    <name type="scientific">Bacteroides caccae</name>
    <dbReference type="NCBI Taxonomy" id="47678"/>
    <lineage>
        <taxon>Bacteria</taxon>
        <taxon>Pseudomonadati</taxon>
        <taxon>Bacteroidota</taxon>
        <taxon>Bacteroidia</taxon>
        <taxon>Bacteroidales</taxon>
        <taxon>Bacteroidaceae</taxon>
        <taxon>Bacteroides</taxon>
    </lineage>
</organism>
<dbReference type="PROSITE" id="PS01124">
    <property type="entry name" value="HTH_ARAC_FAMILY_2"/>
    <property type="match status" value="1"/>
</dbReference>
<dbReference type="PANTHER" id="PTHR43280">
    <property type="entry name" value="ARAC-FAMILY TRANSCRIPTIONAL REGULATOR"/>
    <property type="match status" value="1"/>
</dbReference>
<protein>
    <submittedName>
        <fullName evidence="5">DNA-binding transcriptional regulator AraC</fullName>
    </submittedName>
</protein>
<name>A0A6N2T9K2_9BACE</name>
<evidence type="ECO:0000256" key="1">
    <source>
        <dbReference type="ARBA" id="ARBA00023015"/>
    </source>
</evidence>
<dbReference type="SUPFAM" id="SSF46689">
    <property type="entry name" value="Homeodomain-like"/>
    <property type="match status" value="1"/>
</dbReference>
<dbReference type="GO" id="GO:0043565">
    <property type="term" value="F:sequence-specific DNA binding"/>
    <property type="evidence" value="ECO:0007669"/>
    <property type="project" value="InterPro"/>
</dbReference>
<evidence type="ECO:0000256" key="3">
    <source>
        <dbReference type="ARBA" id="ARBA00023163"/>
    </source>
</evidence>
<proteinExistence type="predicted"/>
<keyword evidence="1" id="KW-0805">Transcription regulation</keyword>
<dbReference type="InterPro" id="IPR009057">
    <property type="entry name" value="Homeodomain-like_sf"/>
</dbReference>
<dbReference type="InterPro" id="IPR018060">
    <property type="entry name" value="HTH_AraC"/>
</dbReference>
<evidence type="ECO:0000259" key="4">
    <source>
        <dbReference type="PROSITE" id="PS01124"/>
    </source>
</evidence>
<reference evidence="5" key="1">
    <citation type="submission" date="2019-11" db="EMBL/GenBank/DDBJ databases">
        <authorList>
            <person name="Feng L."/>
        </authorList>
    </citation>
    <scope>NUCLEOTIDE SEQUENCE</scope>
    <source>
        <strain evidence="5">BcaccaeLFYP20</strain>
    </source>
</reference>
<evidence type="ECO:0000313" key="5">
    <source>
        <dbReference type="EMBL" id="VYT02210.1"/>
    </source>
</evidence>
<accession>A0A6N2T9K2</accession>
<gene>
    <name evidence="5" type="ORF">BCLFYP20_01982</name>
</gene>
<dbReference type="SMART" id="SM00342">
    <property type="entry name" value="HTH_ARAC"/>
    <property type="match status" value="1"/>
</dbReference>
<keyword evidence="2 5" id="KW-0238">DNA-binding</keyword>
<evidence type="ECO:0000256" key="2">
    <source>
        <dbReference type="ARBA" id="ARBA00023125"/>
    </source>
</evidence>
<dbReference type="PANTHER" id="PTHR43280:SF30">
    <property type="entry name" value="MMSAB OPERON REGULATORY PROTEIN"/>
    <property type="match status" value="1"/>
</dbReference>
<sequence>MSDVDQKIEQAKIIMNENVAGNVNPEELAMRLNISYSWFRRVFKEYTGYAPAKYFQELKLRKAKQLLVGTSQSVKEILFFLVSSLPNTSFLFSRSVQGLLRWSIVRLGEKSEFIVYQRNI</sequence>
<dbReference type="AlphaFoldDB" id="A0A6N2T9K2"/>
<dbReference type="EMBL" id="CACRTB010000007">
    <property type="protein sequence ID" value="VYT02210.1"/>
    <property type="molecule type" value="Genomic_DNA"/>
</dbReference>
<dbReference type="GO" id="GO:0003700">
    <property type="term" value="F:DNA-binding transcription factor activity"/>
    <property type="evidence" value="ECO:0007669"/>
    <property type="project" value="InterPro"/>
</dbReference>
<dbReference type="Pfam" id="PF12833">
    <property type="entry name" value="HTH_18"/>
    <property type="match status" value="1"/>
</dbReference>